<dbReference type="GO" id="GO:0030466">
    <property type="term" value="P:silent mating-type cassette heterochromatin formation"/>
    <property type="evidence" value="ECO:0007669"/>
    <property type="project" value="EnsemblFungi"/>
</dbReference>
<evidence type="ECO:0000256" key="1">
    <source>
        <dbReference type="ARBA" id="ARBA00001947"/>
    </source>
</evidence>
<dbReference type="EMBL" id="LXFE01000243">
    <property type="protein sequence ID" value="OLL26094.1"/>
    <property type="molecule type" value="Genomic_DNA"/>
</dbReference>
<feature type="non-terminal residue" evidence="10">
    <location>
        <position position="1"/>
    </location>
</feature>
<proteinExistence type="inferred from homology"/>
<dbReference type="GO" id="GO:0032041">
    <property type="term" value="F:histone H3K14 deacetylase activity, NAD-dependent"/>
    <property type="evidence" value="ECO:0007669"/>
    <property type="project" value="EnsemblFungi"/>
</dbReference>
<keyword evidence="5 7" id="KW-0862">Zinc</keyword>
<comment type="caution">
    <text evidence="10">The sequence shown here is derived from an EMBL/GenBank/DDBJ whole genome shotgun (WGS) entry which is preliminary data.</text>
</comment>
<feature type="binding site" evidence="7">
    <location>
        <position position="130"/>
    </location>
    <ligand>
        <name>Zn(2+)</name>
        <dbReference type="ChEBI" id="CHEBI:29105"/>
    </ligand>
</feature>
<dbReference type="SUPFAM" id="SSF52467">
    <property type="entry name" value="DHS-like NAD/FAD-binding domain"/>
    <property type="match status" value="1"/>
</dbReference>
<feature type="binding site" evidence="7">
    <location>
        <position position="159"/>
    </location>
    <ligand>
        <name>Zn(2+)</name>
        <dbReference type="ChEBI" id="CHEBI:29105"/>
    </ligand>
</feature>
<evidence type="ECO:0000256" key="3">
    <source>
        <dbReference type="ARBA" id="ARBA00022679"/>
    </source>
</evidence>
<dbReference type="Proteomes" id="UP000186594">
    <property type="component" value="Unassembled WGS sequence"/>
</dbReference>
<dbReference type="PROSITE" id="PS50305">
    <property type="entry name" value="SIRTUIN"/>
    <property type="match status" value="1"/>
</dbReference>
<evidence type="ECO:0000313" key="10">
    <source>
        <dbReference type="EMBL" id="OLL26094.1"/>
    </source>
</evidence>
<dbReference type="OMA" id="REHANGK"/>
<evidence type="ECO:0000313" key="11">
    <source>
        <dbReference type="Proteomes" id="UP000186594"/>
    </source>
</evidence>
<dbReference type="GO" id="GO:0141222">
    <property type="term" value="F:histone H3K4 deacetylase activity, NAD-dependent"/>
    <property type="evidence" value="ECO:0007669"/>
    <property type="project" value="EnsemblFungi"/>
</dbReference>
<dbReference type="InterPro" id="IPR050134">
    <property type="entry name" value="NAD-dep_sirtuin_deacylases"/>
</dbReference>
<dbReference type="OrthoDB" id="420264at2759"/>
<name>A0A1U7LTX3_NEOID</name>
<feature type="region of interest" description="Disordered" evidence="8">
    <location>
        <begin position="165"/>
        <end position="194"/>
    </location>
</feature>
<dbReference type="GO" id="GO:1902794">
    <property type="term" value="P:siRNA-independent facultative heterochromatin formation"/>
    <property type="evidence" value="ECO:0007669"/>
    <property type="project" value="EnsemblFungi"/>
</dbReference>
<feature type="binding site" evidence="7">
    <location>
        <position position="133"/>
    </location>
    <ligand>
        <name>Zn(2+)</name>
        <dbReference type="ChEBI" id="CHEBI:29105"/>
    </ligand>
</feature>
<feature type="compositionally biased region" description="Basic residues" evidence="8">
    <location>
        <begin position="173"/>
        <end position="183"/>
    </location>
</feature>
<gene>
    <name evidence="10" type="ORF">NEOLI_000501</name>
</gene>
<dbReference type="GO" id="GO:0031509">
    <property type="term" value="P:subtelomeric heterochromatin formation"/>
    <property type="evidence" value="ECO:0007669"/>
    <property type="project" value="EnsemblFungi"/>
</dbReference>
<dbReference type="GO" id="GO:0031934">
    <property type="term" value="C:mating-type region heterochromatin"/>
    <property type="evidence" value="ECO:0007669"/>
    <property type="project" value="EnsemblFungi"/>
</dbReference>
<comment type="similarity">
    <text evidence="2">Belongs to the sirtuin family. Class I subfamily.</text>
</comment>
<dbReference type="PANTHER" id="PTHR11085:SF9">
    <property type="entry name" value="NAD-DEPENDENT PROTEIN DEACETYLASE SIRTUIN-1"/>
    <property type="match status" value="1"/>
</dbReference>
<dbReference type="GO" id="GO:0099115">
    <property type="term" value="C:chromosome, subtelomeric region"/>
    <property type="evidence" value="ECO:0007669"/>
    <property type="project" value="EnsemblFungi"/>
</dbReference>
<feature type="domain" description="Deacetylase sirtuin-type" evidence="9">
    <location>
        <begin position="1"/>
        <end position="286"/>
    </location>
</feature>
<evidence type="ECO:0000256" key="8">
    <source>
        <dbReference type="SAM" id="MobiDB-lite"/>
    </source>
</evidence>
<dbReference type="InterPro" id="IPR003000">
    <property type="entry name" value="Sirtuin"/>
</dbReference>
<dbReference type="GO" id="GO:0005634">
    <property type="term" value="C:nucleus"/>
    <property type="evidence" value="ECO:0007669"/>
    <property type="project" value="EnsemblFungi"/>
</dbReference>
<protein>
    <submittedName>
        <fullName evidence="10">NAD-dependent protein deacetylase hst1</fullName>
    </submittedName>
</protein>
<sequence length="318" mass="36593">PDDVVKLLERCKNIVVLVGAGISTSLGIPDFRSSRGIYADVAGSGEVQDPQEIFNYDIFKQDPTLFYRYAHKIYPKTERVSPTHAFLRVLYEQHKLLRIYTQNIDNLEFKSGLPREKIVQCHGSFATASCMQCHQQVPGKEIERDILAGLVAYCSNPACIKEGTKTMREHANGKMKRKRRKRKNESDEEEERSQGVMKPDIIFFHENLPLEFFDTLHQKDKQKADLLIAIGTSLKVSPVAETIGILSMIPQIYISKTPVTHMNFDVCLLGPCDEIVCDLARRVNWKIDHDWISQKKSLRENVRYKRDGVLEYQWHLVE</sequence>
<dbReference type="GO" id="GO:0046970">
    <property type="term" value="F:histone H4K16 deacetylase activity, NAD-dependent"/>
    <property type="evidence" value="ECO:0007669"/>
    <property type="project" value="EnsemblFungi"/>
</dbReference>
<dbReference type="InterPro" id="IPR029035">
    <property type="entry name" value="DHS-like_NAD/FAD-binding_dom"/>
</dbReference>
<keyword evidence="11" id="KW-1185">Reference proteome</keyword>
<feature type="binding site" evidence="7">
    <location>
        <position position="154"/>
    </location>
    <ligand>
        <name>Zn(2+)</name>
        <dbReference type="ChEBI" id="CHEBI:29105"/>
    </ligand>
</feature>
<dbReference type="InterPro" id="IPR026590">
    <property type="entry name" value="Ssirtuin_cat_dom"/>
</dbReference>
<dbReference type="GO" id="GO:0005721">
    <property type="term" value="C:pericentric heterochromatin"/>
    <property type="evidence" value="ECO:0007669"/>
    <property type="project" value="EnsemblFungi"/>
</dbReference>
<dbReference type="GO" id="GO:0046969">
    <property type="term" value="F:histone H3K9 deacetylase activity, NAD-dependent"/>
    <property type="evidence" value="ECO:0007669"/>
    <property type="project" value="EnsemblFungi"/>
</dbReference>
<evidence type="ECO:0000256" key="4">
    <source>
        <dbReference type="ARBA" id="ARBA00022723"/>
    </source>
</evidence>
<accession>A0A1U7LTX3</accession>
<dbReference type="GO" id="GO:0070403">
    <property type="term" value="F:NAD+ binding"/>
    <property type="evidence" value="ECO:0007669"/>
    <property type="project" value="InterPro"/>
</dbReference>
<evidence type="ECO:0000259" key="9">
    <source>
        <dbReference type="PROSITE" id="PS50305"/>
    </source>
</evidence>
<dbReference type="STRING" id="1198029.A0A1U7LTX3"/>
<reference evidence="10 11" key="1">
    <citation type="submission" date="2016-04" db="EMBL/GenBank/DDBJ databases">
        <title>Evolutionary innovation and constraint leading to complex multicellularity in the Ascomycota.</title>
        <authorList>
            <person name="Cisse O."/>
            <person name="Nguyen A."/>
            <person name="Hewitt D.A."/>
            <person name="Jedd G."/>
            <person name="Stajich J.E."/>
        </authorList>
    </citation>
    <scope>NUCLEOTIDE SEQUENCE [LARGE SCALE GENOMIC DNA]</scope>
    <source>
        <strain evidence="10 11">DAH-3</strain>
    </source>
</reference>
<dbReference type="AlphaFoldDB" id="A0A1U7LTX3"/>
<organism evidence="10 11">
    <name type="scientific">Neolecta irregularis (strain DAH-3)</name>
    <dbReference type="NCBI Taxonomy" id="1198029"/>
    <lineage>
        <taxon>Eukaryota</taxon>
        <taxon>Fungi</taxon>
        <taxon>Dikarya</taxon>
        <taxon>Ascomycota</taxon>
        <taxon>Taphrinomycotina</taxon>
        <taxon>Neolectales</taxon>
        <taxon>Neolectaceae</taxon>
        <taxon>Neolecta</taxon>
    </lineage>
</organism>
<dbReference type="Gene3D" id="3.40.50.1220">
    <property type="entry name" value="TPP-binding domain"/>
    <property type="match status" value="1"/>
</dbReference>
<comment type="cofactor">
    <cofactor evidence="1">
        <name>Zn(2+)</name>
        <dbReference type="ChEBI" id="CHEBI:29105"/>
    </cofactor>
</comment>
<dbReference type="GO" id="GO:0033553">
    <property type="term" value="C:rDNA heterochromatin"/>
    <property type="evidence" value="ECO:0007669"/>
    <property type="project" value="EnsemblFungi"/>
</dbReference>
<evidence type="ECO:0000256" key="6">
    <source>
        <dbReference type="ARBA" id="ARBA00023027"/>
    </source>
</evidence>
<keyword evidence="6" id="KW-0520">NAD</keyword>
<evidence type="ECO:0000256" key="5">
    <source>
        <dbReference type="ARBA" id="ARBA00022833"/>
    </source>
</evidence>
<keyword evidence="4 7" id="KW-0479">Metal-binding</keyword>
<dbReference type="GO" id="GO:0046872">
    <property type="term" value="F:metal ion binding"/>
    <property type="evidence" value="ECO:0007669"/>
    <property type="project" value="UniProtKB-KW"/>
</dbReference>
<evidence type="ECO:0000256" key="7">
    <source>
        <dbReference type="PROSITE-ProRule" id="PRU00236"/>
    </source>
</evidence>
<dbReference type="Gene3D" id="3.30.1600.10">
    <property type="entry name" value="SIR2/SIRT2 'Small Domain"/>
    <property type="match status" value="1"/>
</dbReference>
<dbReference type="Pfam" id="PF02146">
    <property type="entry name" value="SIR2"/>
    <property type="match status" value="1"/>
</dbReference>
<dbReference type="InterPro" id="IPR026591">
    <property type="entry name" value="Sirtuin_cat_small_dom_sf"/>
</dbReference>
<keyword evidence="3" id="KW-0808">Transferase</keyword>
<evidence type="ECO:0000256" key="2">
    <source>
        <dbReference type="ARBA" id="ARBA00006924"/>
    </source>
</evidence>
<dbReference type="PANTHER" id="PTHR11085">
    <property type="entry name" value="NAD-DEPENDENT PROTEIN DEACYLASE SIRTUIN-5, MITOCHONDRIAL-RELATED"/>
    <property type="match status" value="1"/>
</dbReference>
<dbReference type="GO" id="GO:0031508">
    <property type="term" value="P:pericentric heterochromatin formation"/>
    <property type="evidence" value="ECO:0007669"/>
    <property type="project" value="EnsemblFungi"/>
</dbReference>
<feature type="active site" description="Proton acceptor" evidence="7">
    <location>
        <position position="122"/>
    </location>
</feature>